<dbReference type="Proteomes" id="UP000193963">
    <property type="component" value="Unassembled WGS sequence"/>
</dbReference>
<dbReference type="SUPFAM" id="SSF52540">
    <property type="entry name" value="P-loop containing nucleoside triphosphate hydrolases"/>
    <property type="match status" value="1"/>
</dbReference>
<keyword evidence="2" id="KW-0813">Transport</keyword>
<dbReference type="GO" id="GO:0005524">
    <property type="term" value="F:ATP binding"/>
    <property type="evidence" value="ECO:0007669"/>
    <property type="project" value="UniProtKB-KW"/>
</dbReference>
<dbReference type="Pfam" id="PF00005">
    <property type="entry name" value="ABC_tran"/>
    <property type="match status" value="1"/>
</dbReference>
<dbReference type="PANTHER" id="PTHR46743:SF2">
    <property type="entry name" value="TEICHOIC ACIDS EXPORT ATP-BINDING PROTEIN TAGH"/>
    <property type="match status" value="1"/>
</dbReference>
<protein>
    <submittedName>
        <fullName evidence="6">Polysialic acid transport ATP-binding protein KpsT</fullName>
    </submittedName>
</protein>
<evidence type="ECO:0000256" key="4">
    <source>
        <dbReference type="ARBA" id="ARBA00022840"/>
    </source>
</evidence>
<evidence type="ECO:0000313" key="7">
    <source>
        <dbReference type="Proteomes" id="UP000193963"/>
    </source>
</evidence>
<dbReference type="GO" id="GO:0016020">
    <property type="term" value="C:membrane"/>
    <property type="evidence" value="ECO:0007669"/>
    <property type="project" value="InterPro"/>
</dbReference>
<keyword evidence="7" id="KW-1185">Reference proteome</keyword>
<dbReference type="InterPro" id="IPR003593">
    <property type="entry name" value="AAA+_ATPase"/>
</dbReference>
<reference evidence="6 7" key="1">
    <citation type="submission" date="2017-03" db="EMBL/GenBank/DDBJ databases">
        <authorList>
            <person name="Afonso C.L."/>
            <person name="Miller P.J."/>
            <person name="Scott M.A."/>
            <person name="Spackman E."/>
            <person name="Goraichik I."/>
            <person name="Dimitrov K.M."/>
            <person name="Suarez D.L."/>
            <person name="Swayne D.E."/>
        </authorList>
    </citation>
    <scope>NUCLEOTIDE SEQUENCE [LARGE SCALE GENOMIC DNA]</scope>
    <source>
        <strain evidence="6 7">CECT 7751</strain>
    </source>
</reference>
<proteinExistence type="inferred from homology"/>
<dbReference type="InterPro" id="IPR050683">
    <property type="entry name" value="Bact_Polysacc_Export_ATP-bd"/>
</dbReference>
<dbReference type="GO" id="GO:0140359">
    <property type="term" value="F:ABC-type transporter activity"/>
    <property type="evidence" value="ECO:0007669"/>
    <property type="project" value="InterPro"/>
</dbReference>
<dbReference type="AlphaFoldDB" id="A0A1X7A0G3"/>
<dbReference type="SMART" id="SM00382">
    <property type="entry name" value="AAA"/>
    <property type="match status" value="1"/>
</dbReference>
<dbReference type="CDD" id="cd03220">
    <property type="entry name" value="ABC_KpsT_Wzt"/>
    <property type="match status" value="1"/>
</dbReference>
<dbReference type="InterPro" id="IPR017871">
    <property type="entry name" value="ABC_transporter-like_CS"/>
</dbReference>
<dbReference type="PROSITE" id="PS50893">
    <property type="entry name" value="ABC_TRANSPORTER_2"/>
    <property type="match status" value="1"/>
</dbReference>
<name>A0A1X7A0G3_9RHOB</name>
<dbReference type="PANTHER" id="PTHR46743">
    <property type="entry name" value="TEICHOIC ACIDS EXPORT ATP-BINDING PROTEIN TAGH"/>
    <property type="match status" value="1"/>
</dbReference>
<sequence>MIRLQDLSKVYVRDGQRVLVADRICATFPARRSIALLGRNGAGKSTLLKMIAGTEDASSGSVITTGTVSWPVGFAGAFHPRLTGVQNVRFVARIHGVDSDALLQFVEDFAELGARIRLPYSSFSSGMRARMAFGLSMGLGFDTYLVDEITAVGDAAFRRRSADLFRERLTRAGAIVVSHSMPQLRELCDMGAVLEGGRLTIYGDLEEAIAHHQRNMAQAA</sequence>
<keyword evidence="4 6" id="KW-0067">ATP-binding</keyword>
<dbReference type="GO" id="GO:0016887">
    <property type="term" value="F:ATP hydrolysis activity"/>
    <property type="evidence" value="ECO:0007669"/>
    <property type="project" value="InterPro"/>
</dbReference>
<dbReference type="OrthoDB" id="9778870at2"/>
<evidence type="ECO:0000313" key="6">
    <source>
        <dbReference type="EMBL" id="SLN66555.1"/>
    </source>
</evidence>
<dbReference type="InterPro" id="IPR015860">
    <property type="entry name" value="ABC_transpr_TagH-like"/>
</dbReference>
<evidence type="ECO:0000259" key="5">
    <source>
        <dbReference type="PROSITE" id="PS50893"/>
    </source>
</evidence>
<dbReference type="EMBL" id="FWFN01000007">
    <property type="protein sequence ID" value="SLN66555.1"/>
    <property type="molecule type" value="Genomic_DNA"/>
</dbReference>
<evidence type="ECO:0000256" key="1">
    <source>
        <dbReference type="ARBA" id="ARBA00005417"/>
    </source>
</evidence>
<keyword evidence="3" id="KW-0547">Nucleotide-binding</keyword>
<dbReference type="PROSITE" id="PS00211">
    <property type="entry name" value="ABC_TRANSPORTER_1"/>
    <property type="match status" value="1"/>
</dbReference>
<dbReference type="RefSeq" id="WP_085889480.1">
    <property type="nucleotide sequence ID" value="NZ_FWFN01000007.1"/>
</dbReference>
<feature type="domain" description="ABC transporter" evidence="5">
    <location>
        <begin position="2"/>
        <end position="219"/>
    </location>
</feature>
<dbReference type="InterPro" id="IPR027417">
    <property type="entry name" value="P-loop_NTPase"/>
</dbReference>
<gene>
    <name evidence="6" type="primary">kpsT_2</name>
    <name evidence="6" type="ORF">PSM7751_03463</name>
</gene>
<accession>A0A1X7A0G3</accession>
<evidence type="ECO:0000256" key="3">
    <source>
        <dbReference type="ARBA" id="ARBA00022741"/>
    </source>
</evidence>
<dbReference type="Gene3D" id="3.40.50.300">
    <property type="entry name" value="P-loop containing nucleotide triphosphate hydrolases"/>
    <property type="match status" value="1"/>
</dbReference>
<dbReference type="InterPro" id="IPR003439">
    <property type="entry name" value="ABC_transporter-like_ATP-bd"/>
</dbReference>
<comment type="similarity">
    <text evidence="1">Belongs to the ABC transporter superfamily.</text>
</comment>
<organism evidence="6 7">
    <name type="scientific">Pseudooceanicola marinus</name>
    <dbReference type="NCBI Taxonomy" id="396013"/>
    <lineage>
        <taxon>Bacteria</taxon>
        <taxon>Pseudomonadati</taxon>
        <taxon>Pseudomonadota</taxon>
        <taxon>Alphaproteobacteria</taxon>
        <taxon>Rhodobacterales</taxon>
        <taxon>Paracoccaceae</taxon>
        <taxon>Pseudooceanicola</taxon>
    </lineage>
</organism>
<evidence type="ECO:0000256" key="2">
    <source>
        <dbReference type="ARBA" id="ARBA00022448"/>
    </source>
</evidence>